<evidence type="ECO:0000313" key="3">
    <source>
        <dbReference type="EnsemblMetazoa" id="BGLB016391-PA"/>
    </source>
</evidence>
<dbReference type="Gene3D" id="3.60.10.10">
    <property type="entry name" value="Endonuclease/exonuclease/phosphatase"/>
    <property type="match status" value="1"/>
</dbReference>
<name>A0A2C9K7X9_BIOGL</name>
<protein>
    <recommendedName>
        <fullName evidence="2">Tyrosine-protein kinase ephrin type A/B receptor-like domain-containing protein</fullName>
    </recommendedName>
</protein>
<dbReference type="PANTHER" id="PTHR24046:SF5">
    <property type="entry name" value="EGF-LIKE DOMAIN-CONTAINING PROTEIN"/>
    <property type="match status" value="1"/>
</dbReference>
<dbReference type="GO" id="GO:0009986">
    <property type="term" value="C:cell surface"/>
    <property type="evidence" value="ECO:0007669"/>
    <property type="project" value="TreeGrafter"/>
</dbReference>
<reference evidence="3" key="1">
    <citation type="submission" date="2020-05" db="UniProtKB">
        <authorList>
            <consortium name="EnsemblMetazoa"/>
        </authorList>
    </citation>
    <scope>IDENTIFICATION</scope>
    <source>
        <strain evidence="3">BB02</strain>
    </source>
</reference>
<dbReference type="VEuPathDB" id="VectorBase:BGLAX_048031"/>
<dbReference type="SUPFAM" id="SSF56219">
    <property type="entry name" value="DNase I-like"/>
    <property type="match status" value="1"/>
</dbReference>
<feature type="domain" description="Tyrosine-protein kinase ephrin type A/B receptor-like" evidence="2">
    <location>
        <begin position="191"/>
        <end position="237"/>
    </location>
</feature>
<dbReference type="Proteomes" id="UP000076420">
    <property type="component" value="Unassembled WGS sequence"/>
</dbReference>
<dbReference type="SUPFAM" id="SSF57184">
    <property type="entry name" value="Growth factor receptor domain"/>
    <property type="match status" value="1"/>
</dbReference>
<dbReference type="GO" id="GO:0007165">
    <property type="term" value="P:signal transduction"/>
    <property type="evidence" value="ECO:0007669"/>
    <property type="project" value="TreeGrafter"/>
</dbReference>
<evidence type="ECO:0000313" key="4">
    <source>
        <dbReference type="Proteomes" id="UP000076420"/>
    </source>
</evidence>
<dbReference type="VEuPathDB" id="VectorBase:BGLB016391"/>
<dbReference type="KEGG" id="bgt:106053774"/>
<dbReference type="InterPro" id="IPR011641">
    <property type="entry name" value="Tyr-kin_ephrin_A/B_rcpt-like"/>
</dbReference>
<dbReference type="InterPro" id="IPR052071">
    <property type="entry name" value="SCUB_EGF-like_domain"/>
</dbReference>
<gene>
    <name evidence="3" type="primary">106053774</name>
</gene>
<dbReference type="PANTHER" id="PTHR24046">
    <property type="entry name" value="SIGNAL PEPTIDE, CUB AND EGF-LIKE DOMAIN-CONTAINING"/>
    <property type="match status" value="1"/>
</dbReference>
<dbReference type="InterPro" id="IPR036691">
    <property type="entry name" value="Endo/exonu/phosph_ase_sf"/>
</dbReference>
<dbReference type="AlphaFoldDB" id="A0A2C9K7X9"/>
<dbReference type="Gene3D" id="2.10.50.10">
    <property type="entry name" value="Tumor Necrosis Factor Receptor, subunit A, domain 2"/>
    <property type="match status" value="1"/>
</dbReference>
<organism evidence="3 4">
    <name type="scientific">Biomphalaria glabrata</name>
    <name type="common">Bloodfluke planorb</name>
    <name type="synonym">Freshwater snail</name>
    <dbReference type="NCBI Taxonomy" id="6526"/>
    <lineage>
        <taxon>Eukaryota</taxon>
        <taxon>Metazoa</taxon>
        <taxon>Spiralia</taxon>
        <taxon>Lophotrochozoa</taxon>
        <taxon>Mollusca</taxon>
        <taxon>Gastropoda</taxon>
        <taxon>Heterobranchia</taxon>
        <taxon>Euthyneura</taxon>
        <taxon>Panpulmonata</taxon>
        <taxon>Hygrophila</taxon>
        <taxon>Lymnaeoidea</taxon>
        <taxon>Planorbidae</taxon>
        <taxon>Biomphalaria</taxon>
    </lineage>
</organism>
<dbReference type="Pfam" id="PF07699">
    <property type="entry name" value="Ephrin_rec_like"/>
    <property type="match status" value="1"/>
</dbReference>
<feature type="region of interest" description="Disordered" evidence="1">
    <location>
        <begin position="349"/>
        <end position="370"/>
    </location>
</feature>
<dbReference type="GO" id="GO:0005615">
    <property type="term" value="C:extracellular space"/>
    <property type="evidence" value="ECO:0007669"/>
    <property type="project" value="TreeGrafter"/>
</dbReference>
<dbReference type="STRING" id="6526.A0A2C9K7X9"/>
<accession>A0A2C9K7X9</accession>
<feature type="compositionally biased region" description="Polar residues" evidence="1">
    <location>
        <begin position="352"/>
        <end position="370"/>
    </location>
</feature>
<dbReference type="InterPro" id="IPR009030">
    <property type="entry name" value="Growth_fac_rcpt_cys_sf"/>
</dbReference>
<proteinExistence type="predicted"/>
<evidence type="ECO:0000259" key="2">
    <source>
        <dbReference type="Pfam" id="PF07699"/>
    </source>
</evidence>
<dbReference type="SMART" id="SM01411">
    <property type="entry name" value="Ephrin_rec_like"/>
    <property type="match status" value="1"/>
</dbReference>
<sequence>MGHELVPPGPKQIKCGLPTNYTWSHQTKDNPLGKIPQCSKAKPPSNQTVSVKYKCIGCPPATSSPAKQIINSTKNSLKTSNVCGKKTQCHVKTVSSKQGRKRSTESMYLVVTLELDLTDENRKNISHDEAETLIREFETSAVKLFNSSQEIFQLKVDDTQFNGYIESAEAEVICHEGSGFYNGMCVDCPEGTYSLGNGSCFLCNKGYYQEEPRQSQCQPCPEGLTTSGMGSVYKTECQKNPPTYEDIFWWVSDDEEIFKNLNDRRNTNDKVKFISGEHSFYALGRMKAQQVVLGVFISACELNSTAYAPTLCLLQEDKDKFYEDLKEAIANIPQKEHMVLLGDFNAREEWSPPSTGQSGSLSNSLTLVST</sequence>
<dbReference type="EnsemblMetazoa" id="BGLB016391-RA">
    <property type="protein sequence ID" value="BGLB016391-PA"/>
    <property type="gene ID" value="BGLB016391"/>
</dbReference>
<evidence type="ECO:0000256" key="1">
    <source>
        <dbReference type="SAM" id="MobiDB-lite"/>
    </source>
</evidence>